<dbReference type="RefSeq" id="WP_066677469.1">
    <property type="nucleotide sequence ID" value="NZ_CABMIZ010000027.1"/>
</dbReference>
<evidence type="ECO:0000256" key="6">
    <source>
        <dbReference type="ARBA" id="ARBA00022806"/>
    </source>
</evidence>
<keyword evidence="4" id="KW-0227">DNA damage</keyword>
<evidence type="ECO:0000256" key="2">
    <source>
        <dbReference type="ARBA" id="ARBA00022723"/>
    </source>
</evidence>
<dbReference type="InterPro" id="IPR010614">
    <property type="entry name" value="RAD3-like_helicase_DEAD"/>
</dbReference>
<dbReference type="Pfam" id="PF06733">
    <property type="entry name" value="DEAD_2"/>
    <property type="match status" value="1"/>
</dbReference>
<dbReference type="InterPro" id="IPR027417">
    <property type="entry name" value="P-loop_NTPase"/>
</dbReference>
<dbReference type="SMART" id="SM00488">
    <property type="entry name" value="DEXDc2"/>
    <property type="match status" value="1"/>
</dbReference>
<dbReference type="EMBL" id="CP099799">
    <property type="protein sequence ID" value="USS00742.1"/>
    <property type="molecule type" value="Genomic_DNA"/>
</dbReference>
<keyword evidence="7" id="KW-0067">ATP-binding</keyword>
<evidence type="ECO:0000256" key="9">
    <source>
        <dbReference type="ARBA" id="ARBA00023014"/>
    </source>
</evidence>
<evidence type="ECO:0000313" key="16">
    <source>
        <dbReference type="EMBL" id="USS00742.1"/>
    </source>
</evidence>
<dbReference type="GO" id="GO:0046872">
    <property type="term" value="F:metal ion binding"/>
    <property type="evidence" value="ECO:0007669"/>
    <property type="project" value="UniProtKB-KW"/>
</dbReference>
<evidence type="ECO:0000256" key="11">
    <source>
        <dbReference type="ARBA" id="ARBA00023204"/>
    </source>
</evidence>
<accession>A0A9N7JLI5</accession>
<evidence type="ECO:0000313" key="15">
    <source>
        <dbReference type="EMBL" id="AYE34160.1"/>
    </source>
</evidence>
<dbReference type="InterPro" id="IPR011604">
    <property type="entry name" value="PDDEXK-like_dom_sf"/>
</dbReference>
<dbReference type="SUPFAM" id="SSF52540">
    <property type="entry name" value="P-loop containing nucleoside triphosphate hydrolases"/>
    <property type="match status" value="2"/>
</dbReference>
<sequence>MEDKIVIRESVRGIIEYILRKGHLDDRYTGKSRALEGTLAHQKLQLSNEKIYSNYKKEVRLEYTFNIEDALLKVEGRADGIIIEDNKVIIEEIKSTMKNLTFIDEDYNELHWAQAKFYSYIYLMQNNLSKISIRLSYYNIETNEVKSFDKKFILEELIEFVDYIVNEYSRWIKIKGNLQLERDKSIYKLDFPFQFYRKGQRELAVNCYNTIKEKGVLYAQAPTGIGKTMSTIFPAVKALGNGMGSRIIYLTAKTITRTVAEEAFNKLKGKGLNFRSITLTSKEKICFQEKVSCNPDECKYAVNYFSKVNDIIYEMLSNENKFTRDVVERYARKYDICPFELSLDLSSWCDGVICDYNYAFDPRVRLKRFFEDDIKNNIILVDEGHNLVDRAREMFSAELYKSRILEVSKLIKGTSPKFYKALSSVNKEFIKIRKQVQELEENSMYQKEEFRDLYKLLRIVLKEGDEYLITSIGTANYNEVLDLYFDIRSFVSISELYSNEYVTIVELDKSEVKVKLFCVNPSKNLSMIVRQSYSTIIFSATLTPLTYYIDLLGGNEDSYRMKLPSPFDSEKFKTYAYPLNMRYSMREKNIDNVCRLIRDFINKIQGNYMAFLPSYSYLNKVYNRYVELYGEEGTVCQGDTLSEEDREKFINNFREKNKIIAFCVVGGIFSEGIDLPGDMLIGSIVVGVGFPKISKEGDIIKDYYEENGFDYAYVYPGINKVLQAAGRVIRTEEDEGSLLLIDDRYFTNKYRALLPSEWDVKKIN</sequence>
<dbReference type="KEGG" id="csep:CP523_06565"/>
<dbReference type="InterPro" id="IPR014013">
    <property type="entry name" value="Helic_SF1/SF2_ATP-bd_DinG/Rad3"/>
</dbReference>
<keyword evidence="1" id="KW-0004">4Fe-4S</keyword>
<dbReference type="GO" id="GO:0016818">
    <property type="term" value="F:hydrolase activity, acting on acid anhydrides, in phosphorus-containing anhydrides"/>
    <property type="evidence" value="ECO:0007669"/>
    <property type="project" value="InterPro"/>
</dbReference>
<evidence type="ECO:0000256" key="10">
    <source>
        <dbReference type="ARBA" id="ARBA00023125"/>
    </source>
</evidence>
<reference evidence="16" key="2">
    <citation type="submission" date="2022-06" db="EMBL/GenBank/DDBJ databases">
        <authorList>
            <person name="Holder M.E."/>
            <person name="Ajami N.J."/>
            <person name="Petrosino J.F."/>
        </authorList>
    </citation>
    <scope>NUCLEOTIDE SEQUENCE</scope>
    <source>
        <strain evidence="16">RMA 8861</strain>
    </source>
</reference>
<gene>
    <name evidence="15" type="ORF">CP523_06565</name>
    <name evidence="16" type="ORF">NH397_14875</name>
</gene>
<name>A0A9N7JLI5_CLOSE</name>
<dbReference type="Gene3D" id="1.10.275.30">
    <property type="match status" value="1"/>
</dbReference>
<evidence type="ECO:0000256" key="3">
    <source>
        <dbReference type="ARBA" id="ARBA00022741"/>
    </source>
</evidence>
<dbReference type="OrthoDB" id="9765586at2"/>
<dbReference type="Gene3D" id="3.40.50.300">
    <property type="entry name" value="P-loop containing nucleotide triphosphate hydrolases"/>
    <property type="match status" value="2"/>
</dbReference>
<dbReference type="GO" id="GO:0005524">
    <property type="term" value="F:ATP binding"/>
    <property type="evidence" value="ECO:0007669"/>
    <property type="project" value="UniProtKB-KW"/>
</dbReference>
<dbReference type="Proteomes" id="UP000280586">
    <property type="component" value="Chromosome"/>
</dbReference>
<dbReference type="GeneID" id="303560334"/>
<dbReference type="GO" id="GO:0003677">
    <property type="term" value="F:DNA binding"/>
    <property type="evidence" value="ECO:0007669"/>
    <property type="project" value="UniProtKB-KW"/>
</dbReference>
<dbReference type="Gene3D" id="3.90.320.10">
    <property type="match status" value="1"/>
</dbReference>
<keyword evidence="9" id="KW-0411">Iron-sulfur</keyword>
<dbReference type="PANTHER" id="PTHR11472">
    <property type="entry name" value="DNA REPAIR DEAD HELICASE RAD3/XP-D SUBFAMILY MEMBER"/>
    <property type="match status" value="1"/>
</dbReference>
<comment type="similarity">
    <text evidence="13">Belongs to the helicase family. DinG subfamily.</text>
</comment>
<dbReference type="PROSITE" id="PS51193">
    <property type="entry name" value="HELICASE_ATP_BIND_2"/>
    <property type="match status" value="1"/>
</dbReference>
<dbReference type="InterPro" id="IPR006555">
    <property type="entry name" value="ATP-dep_Helicase_C"/>
</dbReference>
<dbReference type="EMBL" id="CP023671">
    <property type="protein sequence ID" value="AYE34160.1"/>
    <property type="molecule type" value="Genomic_DNA"/>
</dbReference>
<dbReference type="GO" id="GO:0003678">
    <property type="term" value="F:DNA helicase activity"/>
    <property type="evidence" value="ECO:0007669"/>
    <property type="project" value="InterPro"/>
</dbReference>
<evidence type="ECO:0000256" key="1">
    <source>
        <dbReference type="ARBA" id="ARBA00022485"/>
    </source>
</evidence>
<evidence type="ECO:0000256" key="5">
    <source>
        <dbReference type="ARBA" id="ARBA00022801"/>
    </source>
</evidence>
<keyword evidence="11" id="KW-0234">DNA repair</keyword>
<keyword evidence="3" id="KW-0547">Nucleotide-binding</keyword>
<protein>
    <submittedName>
        <fullName evidence="15">ATP-dependent DNA helicase</fullName>
    </submittedName>
</protein>
<keyword evidence="5" id="KW-0378">Hydrolase</keyword>
<dbReference type="InterPro" id="IPR014001">
    <property type="entry name" value="Helicase_ATP-bd"/>
</dbReference>
<evidence type="ECO:0000256" key="7">
    <source>
        <dbReference type="ARBA" id="ARBA00022840"/>
    </source>
</evidence>
<reference evidence="15 17" key="1">
    <citation type="submission" date="2017-09" db="EMBL/GenBank/DDBJ databases">
        <authorList>
            <person name="Thomas P."/>
            <person name="Seyboldt C."/>
        </authorList>
    </citation>
    <scope>NUCLEOTIDE SEQUENCE [LARGE SCALE GENOMIC DNA]</scope>
    <source>
        <strain evidence="15 17">DSM 7534</strain>
    </source>
</reference>
<dbReference type="Pfam" id="PF13307">
    <property type="entry name" value="Helicase_C_2"/>
    <property type="match status" value="1"/>
</dbReference>
<keyword evidence="2" id="KW-0479">Metal-binding</keyword>
<evidence type="ECO:0000256" key="13">
    <source>
        <dbReference type="ARBA" id="ARBA00038058"/>
    </source>
</evidence>
<proteinExistence type="inferred from homology"/>
<evidence type="ECO:0000259" key="14">
    <source>
        <dbReference type="PROSITE" id="PS51193"/>
    </source>
</evidence>
<evidence type="ECO:0000256" key="4">
    <source>
        <dbReference type="ARBA" id="ARBA00022763"/>
    </source>
</evidence>
<dbReference type="InterPro" id="IPR045028">
    <property type="entry name" value="DinG/Rad3-like"/>
</dbReference>
<dbReference type="GO" id="GO:0051539">
    <property type="term" value="F:4 iron, 4 sulfur cluster binding"/>
    <property type="evidence" value="ECO:0007669"/>
    <property type="project" value="UniProtKB-KW"/>
</dbReference>
<dbReference type="SMART" id="SM00487">
    <property type="entry name" value="DEXDc"/>
    <property type="match status" value="1"/>
</dbReference>
<dbReference type="Proteomes" id="UP001055437">
    <property type="component" value="Chromosome"/>
</dbReference>
<keyword evidence="6 15" id="KW-0347">Helicase</keyword>
<dbReference type="SMART" id="SM00491">
    <property type="entry name" value="HELICc2"/>
    <property type="match status" value="1"/>
</dbReference>
<evidence type="ECO:0000313" key="17">
    <source>
        <dbReference type="Proteomes" id="UP000280586"/>
    </source>
</evidence>
<evidence type="ECO:0000256" key="12">
    <source>
        <dbReference type="ARBA" id="ARBA00023235"/>
    </source>
</evidence>
<dbReference type="GO" id="GO:0006281">
    <property type="term" value="P:DNA repair"/>
    <property type="evidence" value="ECO:0007669"/>
    <property type="project" value="UniProtKB-KW"/>
</dbReference>
<evidence type="ECO:0000256" key="8">
    <source>
        <dbReference type="ARBA" id="ARBA00023004"/>
    </source>
</evidence>
<keyword evidence="10" id="KW-0238">DNA-binding</keyword>
<organism evidence="15 17">
    <name type="scientific">Clostridium septicum</name>
    <dbReference type="NCBI Taxonomy" id="1504"/>
    <lineage>
        <taxon>Bacteria</taxon>
        <taxon>Bacillati</taxon>
        <taxon>Bacillota</taxon>
        <taxon>Clostridia</taxon>
        <taxon>Eubacteriales</taxon>
        <taxon>Clostridiaceae</taxon>
        <taxon>Clostridium</taxon>
    </lineage>
</organism>
<dbReference type="AlphaFoldDB" id="A0A9N7JLI5"/>
<feature type="domain" description="Helicase ATP-binding" evidence="14">
    <location>
        <begin position="186"/>
        <end position="450"/>
    </location>
</feature>
<keyword evidence="12" id="KW-0413">Isomerase</keyword>
<keyword evidence="18" id="KW-1185">Reference proteome</keyword>
<keyword evidence="8" id="KW-0408">Iron</keyword>
<dbReference type="InterPro" id="IPR006554">
    <property type="entry name" value="Helicase-like_DEXD_c2"/>
</dbReference>
<evidence type="ECO:0000313" key="18">
    <source>
        <dbReference type="Proteomes" id="UP001055437"/>
    </source>
</evidence>
<dbReference type="PANTHER" id="PTHR11472:SF34">
    <property type="entry name" value="REGULATOR OF TELOMERE ELONGATION HELICASE 1"/>
    <property type="match status" value="1"/>
</dbReference>